<evidence type="ECO:0000259" key="2">
    <source>
        <dbReference type="Pfam" id="PF14200"/>
    </source>
</evidence>
<dbReference type="STRING" id="411483.FAEPRAA2165_02600"/>
<dbReference type="PATRIC" id="fig|411483.3.peg.2051"/>
<feature type="domain" description="Ricin B lectin" evidence="2">
    <location>
        <begin position="49"/>
        <end position="125"/>
    </location>
</feature>
<dbReference type="Gene3D" id="2.80.10.50">
    <property type="match status" value="1"/>
</dbReference>
<dbReference type="AlphaFoldDB" id="C7H8G0"/>
<dbReference type="HOGENOM" id="CLU_090289_0_0_9"/>
<protein>
    <submittedName>
        <fullName evidence="3">Ricin-type beta-trefoil lectin domain protein</fullName>
    </submittedName>
</protein>
<accession>C7H8G0</accession>
<dbReference type="CDD" id="cd00161">
    <property type="entry name" value="beta-trefoil_Ricin-like"/>
    <property type="match status" value="1"/>
</dbReference>
<dbReference type="GO" id="GO:0030246">
    <property type="term" value="F:carbohydrate binding"/>
    <property type="evidence" value="ECO:0007669"/>
    <property type="project" value="UniProtKB-KW"/>
</dbReference>
<dbReference type="eggNOG" id="COG3940">
    <property type="taxonomic scope" value="Bacteria"/>
</dbReference>
<feature type="domain" description="Ricin B lectin" evidence="2">
    <location>
        <begin position="132"/>
        <end position="192"/>
    </location>
</feature>
<dbReference type="InterPro" id="IPR035992">
    <property type="entry name" value="Ricin_B-like_lectins"/>
</dbReference>
<feature type="region of interest" description="Disordered" evidence="1">
    <location>
        <begin position="191"/>
        <end position="232"/>
    </location>
</feature>
<dbReference type="SUPFAM" id="SSF50370">
    <property type="entry name" value="Ricin B-like lectins"/>
    <property type="match status" value="1"/>
</dbReference>
<organism evidence="3 4">
    <name type="scientific">Faecalibacterium duncaniae (strain DSM 17677 / JCM 31915 / A2-165)</name>
    <name type="common">Faecalibacterium prausnitzii</name>
    <dbReference type="NCBI Taxonomy" id="411483"/>
    <lineage>
        <taxon>Bacteria</taxon>
        <taxon>Bacillati</taxon>
        <taxon>Bacillota</taxon>
        <taxon>Clostridia</taxon>
        <taxon>Eubacteriales</taxon>
        <taxon>Oscillospiraceae</taxon>
        <taxon>Faecalibacterium</taxon>
    </lineage>
</organism>
<proteinExistence type="predicted"/>
<evidence type="ECO:0000313" key="3">
    <source>
        <dbReference type="EMBL" id="EEU95665.1"/>
    </source>
</evidence>
<dbReference type="Pfam" id="PF14200">
    <property type="entry name" value="RicinB_lectin_2"/>
    <property type="match status" value="2"/>
</dbReference>
<sequence>MHNKKKNIRQESILLRTGKSAIIEASNQILPERRHGRMAKASQVVLLENEFYLIKAPNGKVLEIKNFNTENGAAIRLWDYAGHPWQQWQFVDAGEGRWRIRNRFTGKFIDLALGGVVEGTWLHQWGRTSGLSQCWELESTRNGRTRIRNVLADKYIDLVGMNTSNGAQAQIWNYVSGGNQEWNLVRVDPDTAQTNARAEEKRDPEPTPSQRKHQNDLVRKLNNAGKGRAARK</sequence>
<dbReference type="InterPro" id="IPR000772">
    <property type="entry name" value="Ricin_B_lectin"/>
</dbReference>
<reference evidence="3" key="1">
    <citation type="submission" date="2009-08" db="EMBL/GenBank/DDBJ databases">
        <authorList>
            <person name="Weinstock G."/>
            <person name="Sodergren E."/>
            <person name="Clifton S."/>
            <person name="Fulton L."/>
            <person name="Fulton B."/>
            <person name="Courtney L."/>
            <person name="Fronick C."/>
            <person name="Harrison M."/>
            <person name="Strong C."/>
            <person name="Farmer C."/>
            <person name="Delahaunty K."/>
            <person name="Markovic C."/>
            <person name="Hall O."/>
            <person name="Minx P."/>
            <person name="Tomlinson C."/>
            <person name="Mitreva M."/>
            <person name="Nelson J."/>
            <person name="Hou S."/>
            <person name="Wollam A."/>
            <person name="Pepin K.H."/>
            <person name="Johnson M."/>
            <person name="Bhonagiri V."/>
            <person name="Nash W.E."/>
            <person name="Warren W."/>
            <person name="Chinwalla A."/>
            <person name="Mardis E.R."/>
            <person name="Wilson R.K."/>
        </authorList>
    </citation>
    <scope>NUCLEOTIDE SEQUENCE [LARGE SCALE GENOMIC DNA]</scope>
    <source>
        <strain evidence="3">A2-165</strain>
    </source>
</reference>
<comment type="caution">
    <text evidence="3">The sequence shown here is derived from an EMBL/GenBank/DDBJ whole genome shotgun (WGS) entry which is preliminary data.</text>
</comment>
<dbReference type="PROSITE" id="PS50231">
    <property type="entry name" value="RICIN_B_LECTIN"/>
    <property type="match status" value="1"/>
</dbReference>
<evidence type="ECO:0000256" key="1">
    <source>
        <dbReference type="SAM" id="MobiDB-lite"/>
    </source>
</evidence>
<gene>
    <name evidence="3" type="ORF">FAEPRAA2165_02600</name>
</gene>
<dbReference type="EMBL" id="ACOP02000073">
    <property type="protein sequence ID" value="EEU95665.1"/>
    <property type="molecule type" value="Genomic_DNA"/>
</dbReference>
<dbReference type="Proteomes" id="UP000004619">
    <property type="component" value="Unassembled WGS sequence"/>
</dbReference>
<name>C7H8G0_FAED2</name>
<evidence type="ECO:0000313" key="4">
    <source>
        <dbReference type="Proteomes" id="UP000004619"/>
    </source>
</evidence>
<keyword evidence="4" id="KW-1185">Reference proteome</keyword>